<sequence>MLYGRLKKAYWKSSQYEKKPLIWRKKCLMKEHPFSKTVSHPMRGDLMKPQSMKSRLLYIALLRTFKWEVLLMYLRLNPLSVQ</sequence>
<dbReference type="AlphaFoldDB" id="I7G7S4"/>
<name>I7G7S4_MACFA</name>
<accession>I7G7S4</accession>
<protein>
    <submittedName>
        <fullName evidence="1">Macaca fascicularis brain cDNA clone: QflA-23514, similar to human ash1 (absent, small, or homeotic)-like (Drosophila)(ASH1L), mRNA, RefSeq: NM_018489.1</fullName>
    </submittedName>
</protein>
<evidence type="ECO:0000313" key="1">
    <source>
        <dbReference type="EMBL" id="BAE90702.1"/>
    </source>
</evidence>
<proteinExistence type="evidence at transcript level"/>
<dbReference type="EMBL" id="AB173640">
    <property type="protein sequence ID" value="BAE90702.1"/>
    <property type="molecule type" value="mRNA"/>
</dbReference>
<reference evidence="1" key="1">
    <citation type="journal article" date="2007" name="PLoS Biol.">
        <title>Rate of evolution in brain-expressed genes in humans and other primates.</title>
        <authorList>
            <person name="Wang H.-Y."/>
            <person name="Chien H.-C."/>
            <person name="Osada N."/>
            <person name="Hashimoto K."/>
            <person name="Sugano S."/>
            <person name="Gojobori T."/>
            <person name="Chou C.-K."/>
            <person name="Tsai S.-F."/>
            <person name="Wu C.-I."/>
            <person name="Shen C.-K.J."/>
        </authorList>
    </citation>
    <scope>NUCLEOTIDE SEQUENCE</scope>
</reference>
<organism evidence="1">
    <name type="scientific">Macaca fascicularis</name>
    <name type="common">Crab-eating macaque</name>
    <name type="synonym">Cynomolgus monkey</name>
    <dbReference type="NCBI Taxonomy" id="9541"/>
    <lineage>
        <taxon>Eukaryota</taxon>
        <taxon>Metazoa</taxon>
        <taxon>Chordata</taxon>
        <taxon>Craniata</taxon>
        <taxon>Vertebrata</taxon>
        <taxon>Euteleostomi</taxon>
        <taxon>Mammalia</taxon>
        <taxon>Eutheria</taxon>
        <taxon>Euarchontoglires</taxon>
        <taxon>Primates</taxon>
        <taxon>Haplorrhini</taxon>
        <taxon>Catarrhini</taxon>
        <taxon>Cercopithecidae</taxon>
        <taxon>Cercopithecinae</taxon>
        <taxon>Macaca</taxon>
    </lineage>
</organism>